<evidence type="ECO:0000256" key="1">
    <source>
        <dbReference type="SAM" id="Phobius"/>
    </source>
</evidence>
<dbReference type="AlphaFoldDB" id="S3C0Y3"/>
<dbReference type="eggNOG" id="COG0841">
    <property type="taxonomic scope" value="Bacteria"/>
</dbReference>
<dbReference type="PATRIC" id="fig|1203554.3.peg.802"/>
<dbReference type="Pfam" id="PF00873">
    <property type="entry name" value="ACR_tran"/>
    <property type="match status" value="1"/>
</dbReference>
<feature type="transmembrane region" description="Helical" evidence="1">
    <location>
        <begin position="936"/>
        <end position="955"/>
    </location>
</feature>
<dbReference type="Gene3D" id="3.30.2090.10">
    <property type="entry name" value="Multidrug efflux transporter AcrB TolC docking domain, DN and DC subdomains"/>
    <property type="match status" value="2"/>
</dbReference>
<feature type="transmembrane region" description="Helical" evidence="1">
    <location>
        <begin position="455"/>
        <end position="482"/>
    </location>
</feature>
<dbReference type="Gene3D" id="1.20.1640.10">
    <property type="entry name" value="Multidrug efflux transporter AcrB transmembrane domain"/>
    <property type="match status" value="2"/>
</dbReference>
<protein>
    <recommendedName>
        <fullName evidence="4">Hydrophobe/amphiphile efflux-1 (HAE1) family RND transporter</fullName>
    </recommendedName>
</protein>
<dbReference type="Proteomes" id="UP000014400">
    <property type="component" value="Unassembled WGS sequence"/>
</dbReference>
<dbReference type="RefSeq" id="WP_016474131.1">
    <property type="nucleotide sequence ID" value="NZ_KE150480.1"/>
</dbReference>
<feature type="transmembrane region" description="Helical" evidence="1">
    <location>
        <begin position="988"/>
        <end position="1013"/>
    </location>
</feature>
<keyword evidence="3" id="KW-1185">Reference proteome</keyword>
<feature type="transmembrane region" description="Helical" evidence="1">
    <location>
        <begin position="384"/>
        <end position="407"/>
    </location>
</feature>
<dbReference type="Gene3D" id="3.30.70.1320">
    <property type="entry name" value="Multidrug efflux transporter AcrB pore domain like"/>
    <property type="match status" value="1"/>
</dbReference>
<evidence type="ECO:0008006" key="4">
    <source>
        <dbReference type="Google" id="ProtNLM"/>
    </source>
</evidence>
<comment type="caution">
    <text evidence="2">The sequence shown here is derived from an EMBL/GenBank/DDBJ whole genome shotgun (WGS) entry which is preliminary data.</text>
</comment>
<dbReference type="SUPFAM" id="SSF82714">
    <property type="entry name" value="Multidrug efflux transporter AcrB TolC docking domain, DN and DC subdomains"/>
    <property type="match status" value="2"/>
</dbReference>
<dbReference type="Gene3D" id="3.30.70.1440">
    <property type="entry name" value="Multidrug efflux transporter AcrB pore domain"/>
    <property type="match status" value="1"/>
</dbReference>
<dbReference type="EMBL" id="ATCF01000012">
    <property type="protein sequence ID" value="EPD99992.1"/>
    <property type="molecule type" value="Genomic_DNA"/>
</dbReference>
<dbReference type="SUPFAM" id="SSF82866">
    <property type="entry name" value="Multidrug efflux transporter AcrB transmembrane domain"/>
    <property type="match status" value="2"/>
</dbReference>
<accession>S3C0Y3</accession>
<feature type="transmembrane region" description="Helical" evidence="1">
    <location>
        <begin position="20"/>
        <end position="37"/>
    </location>
</feature>
<keyword evidence="1" id="KW-0812">Transmembrane</keyword>
<dbReference type="PRINTS" id="PR00702">
    <property type="entry name" value="ACRIFLAVINRP"/>
</dbReference>
<dbReference type="GO" id="GO:0005886">
    <property type="term" value="C:plasma membrane"/>
    <property type="evidence" value="ECO:0007669"/>
    <property type="project" value="TreeGrafter"/>
</dbReference>
<dbReference type="InterPro" id="IPR001036">
    <property type="entry name" value="Acrflvin-R"/>
</dbReference>
<feature type="transmembrane region" description="Helical" evidence="1">
    <location>
        <begin position="358"/>
        <end position="377"/>
    </location>
</feature>
<organism evidence="2 3">
    <name type="scientific">Sutterella wadsworthensis HGA0223</name>
    <dbReference type="NCBI Taxonomy" id="1203554"/>
    <lineage>
        <taxon>Bacteria</taxon>
        <taxon>Pseudomonadati</taxon>
        <taxon>Pseudomonadota</taxon>
        <taxon>Betaproteobacteria</taxon>
        <taxon>Burkholderiales</taxon>
        <taxon>Sutterellaceae</taxon>
        <taxon>Sutterella</taxon>
    </lineage>
</organism>
<dbReference type="HOGENOM" id="CLU_002755_1_2_4"/>
<dbReference type="STRING" id="1203554.HMPREF1476_00798"/>
<evidence type="ECO:0000313" key="2">
    <source>
        <dbReference type="EMBL" id="EPD99992.1"/>
    </source>
</evidence>
<feature type="transmembrane region" description="Helical" evidence="1">
    <location>
        <begin position="1034"/>
        <end position="1053"/>
    </location>
</feature>
<dbReference type="PANTHER" id="PTHR32063">
    <property type="match status" value="1"/>
</dbReference>
<keyword evidence="1" id="KW-0472">Membrane</keyword>
<evidence type="ECO:0000313" key="3">
    <source>
        <dbReference type="Proteomes" id="UP000014400"/>
    </source>
</evidence>
<feature type="transmembrane region" description="Helical" evidence="1">
    <location>
        <begin position="413"/>
        <end position="434"/>
    </location>
</feature>
<dbReference type="PANTHER" id="PTHR32063:SF16">
    <property type="entry name" value="CATION EFFLUX SYSTEM (ACRB_ACRD_ACRF FAMILY)"/>
    <property type="match status" value="1"/>
</dbReference>
<feature type="transmembrane region" description="Helical" evidence="1">
    <location>
        <begin position="558"/>
        <end position="577"/>
    </location>
</feature>
<feature type="transmembrane region" description="Helical" evidence="1">
    <location>
        <begin position="962"/>
        <end position="982"/>
    </location>
</feature>
<sequence length="1106" mass="118037">MNPRHTLTGQLAGGFIESKLTLVLMIAALIFGIWAVLSTPREENPQISMPAAAVQAVLPGAEPDEMEAKVIRPLEAIINQIPGVDHYWSTAVDSAAVVVVQFKVGENKEESLVKLADRIVGGRAELPADMLGPWVKSADVDDVPILAVSLVSEKYGDEGLRRIAWDVLDRLMGLEDISTVDVIGGRDRELIVEIDPARLESFGLSFASVTAAVRAAGSAGPLGTTVTKGTEARVRLANAIKSAADLRRLVVGFSPAGNPVHLEDVAKIRDGATQQAAASSRFGWGRASSQYESAAGGIVEHPSVSLAIAKRKNANAVVVADEAIARIERMKGTVIPADVDVVVTRDDGAKANDAVNTLIEHLAIAVIAVVTVTLVFLGWRAAVIVAVTVPLILAITLGVVGLSGFTINRLTLYALIIALGLLVDDSIVVIENIVRHYGLSKLSGRQDRSNRAIEAAGEIGSATLLATITVMVVFASLIPALTGMPKQYFYPVGFTVPVALAASFLIAYTVAPWAARRWIPQPPIDSSSAGGRTLPGGRFGKLYSIPARLLIGHPRREIVFVCATAFLCIAVFIMPFGQCLIPGGLNSPTPAWGVEMGFLPKDNKNTFNVTIELPVGTPVEALDRAVRDTAAEVAKIPEVVNWQSWAGLSGVADFNSMMRMTPAKGSEIGAVRVNLTDKNSGRRSSIEIARELRTALRSVSDAYPGSTVQVVEDPPGPPLRGTIYAEIYANDPEELRWLADRTQKEFRKTYDVVEVTNTQKADQTEWRLSIDREKAAAAGVLPAAAAFELKNLASGSIIGWAHADGERSPQPIRLEIPYAEEFDPTLLSGITIAGAAGVRVPLSSIIKVEKTTAARRIEKKDGVRMAAVGGEMGSTTPTYAVLDLNNRLRGMALPEGGKLATGNLTWSDERPDLTQSPAVLLWQGEMRMMLDSYRDLAVSLCLSLGSIFLIFVAYYRSFALALIALSAVPLCFIGLIPGHWLFGTQFSASSLVGVTALAGVVVRSSLLIIDFVLDYLKAGLPLKDALIDAGAVRLRPILLTTLAIILGSVILIPDPVFGGLAITFIFGTTASTLFTIFLIPILLNVYFTRHPYPTSEEGAGMTAEAN</sequence>
<reference evidence="2 3" key="1">
    <citation type="submission" date="2013-04" db="EMBL/GenBank/DDBJ databases">
        <title>The Genome Sequence of Sutterella wadsworthensis HGA0223.</title>
        <authorList>
            <consortium name="The Broad Institute Genomics Platform"/>
            <person name="Earl A."/>
            <person name="Ward D."/>
            <person name="Feldgarden M."/>
            <person name="Gevers D."/>
            <person name="Schmidt T.M."/>
            <person name="Dover J."/>
            <person name="Dai D."/>
            <person name="Walker B."/>
            <person name="Young S."/>
            <person name="Zeng Q."/>
            <person name="Gargeya S."/>
            <person name="Fitzgerald M."/>
            <person name="Haas B."/>
            <person name="Abouelleil A."/>
            <person name="Allen A.W."/>
            <person name="Alvarado L."/>
            <person name="Arachchi H.M."/>
            <person name="Berlin A.M."/>
            <person name="Chapman S.B."/>
            <person name="Gainer-Dewar J."/>
            <person name="Goldberg J."/>
            <person name="Griggs A."/>
            <person name="Gujja S."/>
            <person name="Hansen M."/>
            <person name="Howarth C."/>
            <person name="Imamovic A."/>
            <person name="Ireland A."/>
            <person name="Larimer J."/>
            <person name="McCowan C."/>
            <person name="Murphy C."/>
            <person name="Pearson M."/>
            <person name="Poon T.W."/>
            <person name="Priest M."/>
            <person name="Roberts A."/>
            <person name="Saif S."/>
            <person name="Shea T."/>
            <person name="Sisk P."/>
            <person name="Sykes S."/>
            <person name="Wortman J."/>
            <person name="Nusbaum C."/>
            <person name="Birren B."/>
        </authorList>
    </citation>
    <scope>NUCLEOTIDE SEQUENCE [LARGE SCALE GENOMIC DNA]</scope>
    <source>
        <strain evidence="2 3">HGA0223</strain>
    </source>
</reference>
<dbReference type="GO" id="GO:0042910">
    <property type="term" value="F:xenobiotic transmembrane transporter activity"/>
    <property type="evidence" value="ECO:0007669"/>
    <property type="project" value="TreeGrafter"/>
</dbReference>
<name>S3C0Y3_9BURK</name>
<dbReference type="SUPFAM" id="SSF82693">
    <property type="entry name" value="Multidrug efflux transporter AcrB pore domain, PN1, PN2, PC1 and PC2 subdomains"/>
    <property type="match status" value="3"/>
</dbReference>
<proteinExistence type="predicted"/>
<dbReference type="InterPro" id="IPR027463">
    <property type="entry name" value="AcrB_DN_DC_subdom"/>
</dbReference>
<feature type="transmembrane region" description="Helical" evidence="1">
    <location>
        <begin position="1059"/>
        <end position="1083"/>
    </location>
</feature>
<keyword evidence="1" id="KW-1133">Transmembrane helix</keyword>
<gene>
    <name evidence="2" type="ORF">HMPREF1476_00798</name>
</gene>
<dbReference type="Gene3D" id="3.30.70.1430">
    <property type="entry name" value="Multidrug efflux transporter AcrB pore domain"/>
    <property type="match status" value="2"/>
</dbReference>
<feature type="transmembrane region" description="Helical" evidence="1">
    <location>
        <begin position="488"/>
        <end position="511"/>
    </location>
</feature>